<protein>
    <recommendedName>
        <fullName evidence="2">DUF7702 domain-containing protein</fullName>
    </recommendedName>
</protein>
<dbReference type="InterPro" id="IPR056119">
    <property type="entry name" value="DUF7702"/>
</dbReference>
<dbReference type="GeneID" id="37196292"/>
<keyword evidence="1" id="KW-0472">Membrane</keyword>
<feature type="transmembrane region" description="Helical" evidence="1">
    <location>
        <begin position="168"/>
        <end position="189"/>
    </location>
</feature>
<name>A0A395HP10_ASPHC</name>
<dbReference type="Pfam" id="PF24800">
    <property type="entry name" value="DUF7702"/>
    <property type="match status" value="1"/>
</dbReference>
<evidence type="ECO:0000259" key="2">
    <source>
        <dbReference type="Pfam" id="PF24800"/>
    </source>
</evidence>
<evidence type="ECO:0000313" key="4">
    <source>
        <dbReference type="Proteomes" id="UP000248961"/>
    </source>
</evidence>
<accession>A0A395HP10</accession>
<keyword evidence="1" id="KW-1133">Transmembrane helix</keyword>
<gene>
    <name evidence="3" type="ORF">BO97DRAFT_351874</name>
</gene>
<proteinExistence type="predicted"/>
<dbReference type="EMBL" id="KZ824304">
    <property type="protein sequence ID" value="RAL09346.1"/>
    <property type="molecule type" value="Genomic_DNA"/>
</dbReference>
<dbReference type="OrthoDB" id="2560628at2759"/>
<feature type="transmembrane region" description="Helical" evidence="1">
    <location>
        <begin position="137"/>
        <end position="156"/>
    </location>
</feature>
<keyword evidence="1" id="KW-0812">Transmembrane</keyword>
<dbReference type="AlphaFoldDB" id="A0A395HP10"/>
<feature type="transmembrane region" description="Helical" evidence="1">
    <location>
        <begin position="58"/>
        <end position="80"/>
    </location>
</feature>
<feature type="transmembrane region" description="Helical" evidence="1">
    <location>
        <begin position="209"/>
        <end position="231"/>
    </location>
</feature>
<feature type="domain" description="DUF7702" evidence="2">
    <location>
        <begin position="2"/>
        <end position="234"/>
    </location>
</feature>
<evidence type="ECO:0000313" key="3">
    <source>
        <dbReference type="EMBL" id="RAL09346.1"/>
    </source>
</evidence>
<feature type="transmembrane region" description="Helical" evidence="1">
    <location>
        <begin position="92"/>
        <end position="117"/>
    </location>
</feature>
<dbReference type="VEuPathDB" id="FungiDB:BO97DRAFT_351874"/>
<reference evidence="3 4" key="1">
    <citation type="submission" date="2018-02" db="EMBL/GenBank/DDBJ databases">
        <title>The genomes of Aspergillus section Nigri reveals drivers in fungal speciation.</title>
        <authorList>
            <consortium name="DOE Joint Genome Institute"/>
            <person name="Vesth T.C."/>
            <person name="Nybo J."/>
            <person name="Theobald S."/>
            <person name="Brandl J."/>
            <person name="Frisvad J.C."/>
            <person name="Nielsen K.F."/>
            <person name="Lyhne E.K."/>
            <person name="Kogle M.E."/>
            <person name="Kuo A."/>
            <person name="Riley R."/>
            <person name="Clum A."/>
            <person name="Nolan M."/>
            <person name="Lipzen A."/>
            <person name="Salamov A."/>
            <person name="Henrissat B."/>
            <person name="Wiebenga A."/>
            <person name="De vries R.P."/>
            <person name="Grigoriev I.V."/>
            <person name="Mortensen U.H."/>
            <person name="Andersen M.R."/>
            <person name="Baker S.E."/>
        </authorList>
    </citation>
    <scope>NUCLEOTIDE SEQUENCE [LARGE SCALE GENOMIC DNA]</scope>
    <source>
        <strain evidence="3 4">CBS 101889</strain>
    </source>
</reference>
<evidence type="ECO:0000256" key="1">
    <source>
        <dbReference type="SAM" id="Phobius"/>
    </source>
</evidence>
<feature type="transmembrane region" description="Helical" evidence="1">
    <location>
        <begin position="6"/>
        <end position="24"/>
    </location>
</feature>
<dbReference type="RefSeq" id="XP_025548500.1">
    <property type="nucleotide sequence ID" value="XM_025692003.1"/>
</dbReference>
<dbReference type="Proteomes" id="UP000248961">
    <property type="component" value="Unassembled WGS sequence"/>
</dbReference>
<keyword evidence="4" id="KW-1185">Reference proteome</keyword>
<dbReference type="PANTHER" id="PTHR42109">
    <property type="entry name" value="UNPLACED GENOMIC SCAFFOLD UM_SCAF_CONTIG_1.265, WHOLE GENOME SHOTGUN SEQUENCE"/>
    <property type="match status" value="1"/>
</dbReference>
<dbReference type="PANTHER" id="PTHR42109:SF3">
    <property type="entry name" value="INTEGRAL MEMBRANE PROTEIN (AFU_ORTHOLOGUE AFUA_5G00100)"/>
    <property type="match status" value="1"/>
</dbReference>
<organism evidence="3 4">
    <name type="scientific">Aspergillus homomorphus (strain CBS 101889)</name>
    <dbReference type="NCBI Taxonomy" id="1450537"/>
    <lineage>
        <taxon>Eukaryota</taxon>
        <taxon>Fungi</taxon>
        <taxon>Dikarya</taxon>
        <taxon>Ascomycota</taxon>
        <taxon>Pezizomycotina</taxon>
        <taxon>Eurotiomycetes</taxon>
        <taxon>Eurotiomycetidae</taxon>
        <taxon>Eurotiales</taxon>
        <taxon>Aspergillaceae</taxon>
        <taxon>Aspergillus</taxon>
        <taxon>Aspergillus subgen. Circumdati</taxon>
    </lineage>
</organism>
<feature type="transmembrane region" description="Helical" evidence="1">
    <location>
        <begin position="31"/>
        <end position="52"/>
    </location>
</feature>
<sequence length="239" mass="26087">MNGIFIADLVFYLILLHPVLYILWTRRAGGLLAWYYLSIFCVARIVGGAMGVHNSQSLAANILVGVGISPLILAIDGLLHEARFYRKPGRQWLGWAVVTLATAIMGAALALAITGALDIYKGHPKLDSLDHWITGTGLMLLVWGLEVIWACVLLLPAQRRKDGFSFQIGTTLLQGGFLVLLFVGIRVIYQLIAVCTQRKDLSSSTGSMAVRVVLVFLPEAFTVLSMALVGIQTRNAHRS</sequence>